<sequence length="1101" mass="123884">MESRTRTLIARWLFLTPWLLACGPFFYQAPPPLDAYFDRLPGKRWDQLTDEVLPPNTETSEILRTEALDRFQHLSANDTVAALETLAARNRNLSRMDILLANVLLEARELAPTHPPGAADYLISRLDPLKNSPLPPEPFQSWRETEEEFQARHRQWESDTSQRIRESGKAMGLAPPDLAPYLQIRHAVLLTELQRFEPAHLLYQGIISSNPNHPRAEVARFMLGRLGITEARLLKNDPERRNQALTHARDHLTTYLADYPQGRFVGDVHGWLGAVELAEGKTREAIHQQLLRLSLQPTREATLSVLRECDQLFADLISEAAENDLTSEFRYYLDEPDFQQIAAHPLVTRLLLYHCLDPAYQVILPLPYDNTSGDRRTLRFLSNKIIRATPYTTHLLAHLASAVTSQPQAATDPTSLLILGWSALREEQTPQALVLFDRALKAGPTDELLHARAVTLDRLGRYAEAADAFAQLEIQAPESPLTGPSQFDHAIALFRAQRSGEALLRLWEIEGHFSPDTRPVPFLPENVISQWVDSIAQFAPLDELEDPLQQLSADHPATTELRRIIRLRALADEDFERARRHLDPPLPAVEPISRWTNRWRADDFIPMDETRWAQEITPLAELTAQASSPADHLELARRWVAARGRVTLPLNEWIDYSNSEGPKLDLLRRRNGRVLNLPDTTVVAHLDKLDELTHALRHFLLAAPSSDPDIAAPALEEANETLRALSEFSLYRGSRAVETDADALSADLVDQLHTRFPHRPEALRALPQVFLPPLTLSDWMPGDYNRANSALALNATLTSLHSSDSASDSDLKAETATRLHNAIRALARRPLKLFQIRDQLDHLANEFVVARPHLFPEDINTIGDHIRDLTVAAHLPGVDPDSFHIYAESRITSSPPPDLPEIFAPMVEFNQLAVQTNTTTNWQAYLDTFPSSPKADAVRLRILRKQVRDYAPVPSIEPFQFPDAPIPGGYKRAVMPPSQTGTEPSSLLAAIELYQKDFPDTPYLADLSLLKAAVQLRQGQVDSSLPVLARIINDPSHAELRTEAGLYFAWIAQDLLEADRRQPIVTALRQHPQALKIVTQLALGDTFLFRLRPLLPALQAP</sequence>
<dbReference type="InterPro" id="IPR011990">
    <property type="entry name" value="TPR-like_helical_dom_sf"/>
</dbReference>
<reference evidence="1 2" key="1">
    <citation type="submission" date="2020-08" db="EMBL/GenBank/DDBJ databases">
        <title>Genomic Encyclopedia of Type Strains, Phase IV (KMG-IV): sequencing the most valuable type-strain genomes for metagenomic binning, comparative biology and taxonomic classification.</title>
        <authorList>
            <person name="Goeker M."/>
        </authorList>
    </citation>
    <scope>NUCLEOTIDE SEQUENCE [LARGE SCALE GENOMIC DNA]</scope>
    <source>
        <strain evidence="1 2">YC6886</strain>
    </source>
</reference>
<dbReference type="EMBL" id="JACHFD010000005">
    <property type="protein sequence ID" value="MBB5351174.1"/>
    <property type="molecule type" value="Genomic_DNA"/>
</dbReference>
<dbReference type="SUPFAM" id="SSF48452">
    <property type="entry name" value="TPR-like"/>
    <property type="match status" value="1"/>
</dbReference>
<dbReference type="Proteomes" id="UP000557717">
    <property type="component" value="Unassembled WGS sequence"/>
</dbReference>
<evidence type="ECO:0000313" key="1">
    <source>
        <dbReference type="EMBL" id="MBB5351174.1"/>
    </source>
</evidence>
<proteinExistence type="predicted"/>
<dbReference type="PROSITE" id="PS51257">
    <property type="entry name" value="PROKAR_LIPOPROTEIN"/>
    <property type="match status" value="1"/>
</dbReference>
<dbReference type="Gene3D" id="1.25.40.10">
    <property type="entry name" value="Tetratricopeptide repeat domain"/>
    <property type="match status" value="2"/>
</dbReference>
<name>A0A840V6C5_9BACT</name>
<accession>A0A840V6C5</accession>
<organism evidence="1 2">
    <name type="scientific">Haloferula luteola</name>
    <dbReference type="NCBI Taxonomy" id="595692"/>
    <lineage>
        <taxon>Bacteria</taxon>
        <taxon>Pseudomonadati</taxon>
        <taxon>Verrucomicrobiota</taxon>
        <taxon>Verrucomicrobiia</taxon>
        <taxon>Verrucomicrobiales</taxon>
        <taxon>Verrucomicrobiaceae</taxon>
        <taxon>Haloferula</taxon>
    </lineage>
</organism>
<comment type="caution">
    <text evidence="1">The sequence shown here is derived from an EMBL/GenBank/DDBJ whole genome shotgun (WGS) entry which is preliminary data.</text>
</comment>
<protein>
    <submittedName>
        <fullName evidence="1">Tetratricopeptide (TPR) repeat protein</fullName>
    </submittedName>
</protein>
<keyword evidence="2" id="KW-1185">Reference proteome</keyword>
<evidence type="ECO:0000313" key="2">
    <source>
        <dbReference type="Proteomes" id="UP000557717"/>
    </source>
</evidence>
<dbReference type="RefSeq" id="WP_184017116.1">
    <property type="nucleotide sequence ID" value="NZ_JACHFD010000005.1"/>
</dbReference>
<gene>
    <name evidence="1" type="ORF">HNR46_001408</name>
</gene>
<dbReference type="AlphaFoldDB" id="A0A840V6C5"/>